<evidence type="ECO:0000313" key="2">
    <source>
        <dbReference type="EMBL" id="KAI5350237.1"/>
    </source>
</evidence>
<reference evidence="2 3" key="1">
    <citation type="journal article" date="2022" name="G3 (Bethesda)">
        <title>Whole-genome sequence and methylome profiling of the almond [Prunus dulcis (Mill.) D.A. Webb] cultivar 'Nonpareil'.</title>
        <authorList>
            <person name="D'Amico-Willman K.M."/>
            <person name="Ouma W.Z."/>
            <person name="Meulia T."/>
            <person name="Sideli G.M."/>
            <person name="Gradziel T.M."/>
            <person name="Fresnedo-Ramirez J."/>
        </authorList>
    </citation>
    <scope>NUCLEOTIDE SEQUENCE [LARGE SCALE GENOMIC DNA]</scope>
    <source>
        <strain evidence="2">Clone GOH B32 T37-40</strain>
    </source>
</reference>
<proteinExistence type="predicted"/>
<protein>
    <submittedName>
        <fullName evidence="2">Uncharacterized protein</fullName>
    </submittedName>
</protein>
<dbReference type="EMBL" id="JAJFAZ020000001">
    <property type="protein sequence ID" value="KAI5350237.1"/>
    <property type="molecule type" value="Genomic_DNA"/>
</dbReference>
<accession>A0AAD4X0H8</accession>
<dbReference type="Proteomes" id="UP001054821">
    <property type="component" value="Chromosome 1"/>
</dbReference>
<evidence type="ECO:0000256" key="1">
    <source>
        <dbReference type="SAM" id="Coils"/>
    </source>
</evidence>
<feature type="coiled-coil region" evidence="1">
    <location>
        <begin position="103"/>
        <end position="137"/>
    </location>
</feature>
<name>A0AAD4X0H8_PRUDU</name>
<keyword evidence="3" id="KW-1185">Reference proteome</keyword>
<comment type="caution">
    <text evidence="2">The sequence shown here is derived from an EMBL/GenBank/DDBJ whole genome shotgun (WGS) entry which is preliminary data.</text>
</comment>
<evidence type="ECO:0000313" key="3">
    <source>
        <dbReference type="Proteomes" id="UP001054821"/>
    </source>
</evidence>
<keyword evidence="1" id="KW-0175">Coiled coil</keyword>
<dbReference type="AlphaFoldDB" id="A0AAD4X0H8"/>
<sequence length="156" mass="17489">MASSSSCPNYFNLNDAPTTTSDAKVWRPSFISQNRHLTVNDSAMMNDATAVIVARNFITPMDEMLLTGRSEEEAINDLMASSIQSAASVSNMTDRLRARANEVQKLTIENSSIQRMLHESQQEVEKLNGENNALLKLDLEFLDDVTVPYWLKVPYT</sequence>
<organism evidence="2 3">
    <name type="scientific">Prunus dulcis</name>
    <name type="common">Almond</name>
    <name type="synonym">Amygdalus dulcis</name>
    <dbReference type="NCBI Taxonomy" id="3755"/>
    <lineage>
        <taxon>Eukaryota</taxon>
        <taxon>Viridiplantae</taxon>
        <taxon>Streptophyta</taxon>
        <taxon>Embryophyta</taxon>
        <taxon>Tracheophyta</taxon>
        <taxon>Spermatophyta</taxon>
        <taxon>Magnoliopsida</taxon>
        <taxon>eudicotyledons</taxon>
        <taxon>Gunneridae</taxon>
        <taxon>Pentapetalae</taxon>
        <taxon>rosids</taxon>
        <taxon>fabids</taxon>
        <taxon>Rosales</taxon>
        <taxon>Rosaceae</taxon>
        <taxon>Amygdaloideae</taxon>
        <taxon>Amygdaleae</taxon>
        <taxon>Prunus</taxon>
    </lineage>
</organism>
<gene>
    <name evidence="2" type="ORF">L3X38_003128</name>
</gene>